<dbReference type="AlphaFoldDB" id="A0A8C9QW25"/>
<dbReference type="PROSITE" id="PS01179">
    <property type="entry name" value="PID"/>
    <property type="match status" value="1"/>
</dbReference>
<dbReference type="Pfam" id="PF14719">
    <property type="entry name" value="PID_2"/>
    <property type="match status" value="1"/>
</dbReference>
<dbReference type="InterPro" id="IPR006020">
    <property type="entry name" value="PTB/PI_dom"/>
</dbReference>
<accession>A0A8C9QW25</accession>
<sequence>INDLWSAGVIQTMSLMQSLKNSPAALRHRFRRDRTEGLSHGDPLFKVHYLGTEKTYSLDVGQAQEAISRLLDGAPGKLAKEHALVVRPRYVEVKEISTGRQLAKTFLEDIAYCAADSAHPNVFLFICRQRSRQLQCRMFWCSRAERAKEITACLADAFQRALSNRQNAPTNQQQGEGPRGREFPLPANPTSRSFTLPAHLGKGKDATHVDPCAAVMMMMMVVTSEVQPGGEESKCTTTLCLCEMLSVALSSPGFLIVSPAVLLVLHCS</sequence>
<evidence type="ECO:0000313" key="4">
    <source>
        <dbReference type="Proteomes" id="UP000694397"/>
    </source>
</evidence>
<dbReference type="Proteomes" id="UP000694397">
    <property type="component" value="Chromosome 21"/>
</dbReference>
<reference evidence="3" key="3">
    <citation type="submission" date="2025-09" db="UniProtKB">
        <authorList>
            <consortium name="Ensembl"/>
        </authorList>
    </citation>
    <scope>IDENTIFICATION</scope>
</reference>
<dbReference type="SUPFAM" id="SSF50729">
    <property type="entry name" value="PH domain-like"/>
    <property type="match status" value="1"/>
</dbReference>
<reference evidence="3 4" key="1">
    <citation type="submission" date="2019-04" db="EMBL/GenBank/DDBJ databases">
        <authorList>
            <consortium name="Wellcome Sanger Institute Data Sharing"/>
        </authorList>
    </citation>
    <scope>NUCLEOTIDE SEQUENCE [LARGE SCALE GENOMIC DNA]</scope>
</reference>
<reference evidence="3" key="2">
    <citation type="submission" date="2025-08" db="UniProtKB">
        <authorList>
            <consortium name="Ensembl"/>
        </authorList>
    </citation>
    <scope>IDENTIFICATION</scope>
</reference>
<dbReference type="OrthoDB" id="9888774at2759"/>
<evidence type="ECO:0000313" key="3">
    <source>
        <dbReference type="Ensembl" id="ENSSFOP00015000165.2"/>
    </source>
</evidence>
<evidence type="ECO:0000259" key="2">
    <source>
        <dbReference type="PROSITE" id="PS01179"/>
    </source>
</evidence>
<dbReference type="GO" id="GO:0005769">
    <property type="term" value="C:early endosome"/>
    <property type="evidence" value="ECO:0007669"/>
    <property type="project" value="TreeGrafter"/>
</dbReference>
<dbReference type="InterPro" id="IPR011993">
    <property type="entry name" value="PH-like_dom_sf"/>
</dbReference>
<dbReference type="GeneTree" id="ENSGT00800000125278"/>
<evidence type="ECO:0000256" key="1">
    <source>
        <dbReference type="SAM" id="MobiDB-lite"/>
    </source>
</evidence>
<feature type="domain" description="PID" evidence="2">
    <location>
        <begin position="45"/>
        <end position="169"/>
    </location>
</feature>
<dbReference type="PANTHER" id="PTHR11232:SF65">
    <property type="entry name" value="SI:DKEY-19B23.8"/>
    <property type="match status" value="1"/>
</dbReference>
<feature type="compositionally biased region" description="Polar residues" evidence="1">
    <location>
        <begin position="164"/>
        <end position="175"/>
    </location>
</feature>
<protein>
    <submittedName>
        <fullName evidence="3">Si:dkey-19b23.8</fullName>
    </submittedName>
</protein>
<dbReference type="Gene3D" id="2.30.29.30">
    <property type="entry name" value="Pleckstrin-homology domain (PH domain)/Phosphotyrosine-binding domain (PTB)"/>
    <property type="match status" value="1"/>
</dbReference>
<organism evidence="3 4">
    <name type="scientific">Scleropages formosus</name>
    <name type="common">Asian bonytongue</name>
    <name type="synonym">Osteoglossum formosum</name>
    <dbReference type="NCBI Taxonomy" id="113540"/>
    <lineage>
        <taxon>Eukaryota</taxon>
        <taxon>Metazoa</taxon>
        <taxon>Chordata</taxon>
        <taxon>Craniata</taxon>
        <taxon>Vertebrata</taxon>
        <taxon>Euteleostomi</taxon>
        <taxon>Actinopterygii</taxon>
        <taxon>Neopterygii</taxon>
        <taxon>Teleostei</taxon>
        <taxon>Osteoglossocephala</taxon>
        <taxon>Osteoglossomorpha</taxon>
        <taxon>Osteoglossiformes</taxon>
        <taxon>Osteoglossidae</taxon>
        <taxon>Scleropages</taxon>
    </lineage>
</organism>
<dbReference type="SMART" id="SM00462">
    <property type="entry name" value="PTB"/>
    <property type="match status" value="1"/>
</dbReference>
<name>A0A8C9QW25_SCLFO</name>
<dbReference type="CDD" id="cd00934">
    <property type="entry name" value="PTB"/>
    <property type="match status" value="1"/>
</dbReference>
<dbReference type="InterPro" id="IPR051133">
    <property type="entry name" value="Adapter_Engulfment-Domain"/>
</dbReference>
<dbReference type="PANTHER" id="PTHR11232">
    <property type="entry name" value="PHOSPHOTYROSINE INTERACTION DOMAIN-CONTAINING FAMILY MEMBER"/>
    <property type="match status" value="1"/>
</dbReference>
<feature type="region of interest" description="Disordered" evidence="1">
    <location>
        <begin position="164"/>
        <end position="186"/>
    </location>
</feature>
<dbReference type="Ensembl" id="ENSSFOT00015000189.2">
    <property type="protein sequence ID" value="ENSSFOP00015000165.2"/>
    <property type="gene ID" value="ENSSFOG00015000166.2"/>
</dbReference>
<keyword evidence="4" id="KW-1185">Reference proteome</keyword>
<proteinExistence type="predicted"/>